<dbReference type="SUPFAM" id="SSF51735">
    <property type="entry name" value="NAD(P)-binding Rossmann-fold domains"/>
    <property type="match status" value="1"/>
</dbReference>
<dbReference type="Proteomes" id="UP000635565">
    <property type="component" value="Unassembled WGS sequence"/>
</dbReference>
<reference evidence="3 4" key="1">
    <citation type="journal article" date="2021" name="Int. J. Syst. Evol. Microbiol.">
        <title>Reticulibacter mediterranei gen. nov., sp. nov., within the new family Reticulibacteraceae fam. nov., and Ktedonospora formicarum gen. nov., sp. nov., Ktedonobacter robiniae sp. nov., Dictyobacter formicarum sp. nov. and Dictyobacter arantiisoli sp. nov., belonging to the class Ktedonobacteria.</title>
        <authorList>
            <person name="Yabe S."/>
            <person name="Zheng Y."/>
            <person name="Wang C.M."/>
            <person name="Sakai Y."/>
            <person name="Abe K."/>
            <person name="Yokota A."/>
            <person name="Donadio S."/>
            <person name="Cavaletti L."/>
            <person name="Monciardini P."/>
        </authorList>
    </citation>
    <scope>NUCLEOTIDE SEQUENCE [LARGE SCALE GENOMIC DNA]</scope>
    <source>
        <strain evidence="3 4">SOSP1-9</strain>
    </source>
</reference>
<comment type="similarity">
    <text evidence="1">Belongs to the NAD(P)-dependent epimerase/dehydratase family.</text>
</comment>
<dbReference type="Gene3D" id="3.40.50.720">
    <property type="entry name" value="NAD(P)-binding Rossmann-like Domain"/>
    <property type="match status" value="1"/>
</dbReference>
<name>A0ABQ3VSS4_9CHLR</name>
<dbReference type="RefSeq" id="WP_201366542.1">
    <property type="nucleotide sequence ID" value="NZ_BNJJ01000030.1"/>
</dbReference>
<evidence type="ECO:0000313" key="4">
    <source>
        <dbReference type="Proteomes" id="UP000635565"/>
    </source>
</evidence>
<dbReference type="InterPro" id="IPR001509">
    <property type="entry name" value="Epimerase_deHydtase"/>
</dbReference>
<sequence length="330" mass="36412">MTIAVTGATGFLGTALVRRLLEIEKGQQVRVLARNPDKARQLFGSDVEIIAGDITDQAQVQRTVHNASYVYHLAGQLYHPIYPVHSYTHTHVEGTRTLLAACQKEKALQRLLYCSTTGVFGITGHQPATEEAPYAPTNPYETAKVACELLVGQAHRTRHLPVSIIRPGLVYGPGDLHLLGLFQAIKKRLFHVIDGGRAMLHPIYITDMINAFLLGAHQDQAVGRSYNIAGSQPVSIYELAQTIAQAQNLVLPRSSIPLWLAHLVATASTLTPGMRASTHAPLTHSRIDFLTHSRIYNTTRAQHELEFVPSITLEAGIRQTVNWYQAHAYL</sequence>
<evidence type="ECO:0000259" key="2">
    <source>
        <dbReference type="Pfam" id="PF01370"/>
    </source>
</evidence>
<keyword evidence="4" id="KW-1185">Reference proteome</keyword>
<dbReference type="PANTHER" id="PTHR43000">
    <property type="entry name" value="DTDP-D-GLUCOSE 4,6-DEHYDRATASE-RELATED"/>
    <property type="match status" value="1"/>
</dbReference>
<evidence type="ECO:0000313" key="3">
    <source>
        <dbReference type="EMBL" id="GHO89000.1"/>
    </source>
</evidence>
<evidence type="ECO:0000256" key="1">
    <source>
        <dbReference type="ARBA" id="ARBA00007637"/>
    </source>
</evidence>
<gene>
    <name evidence="3" type="ORF">KSZ_70060</name>
</gene>
<comment type="caution">
    <text evidence="3">The sequence shown here is derived from an EMBL/GenBank/DDBJ whole genome shotgun (WGS) entry which is preliminary data.</text>
</comment>
<protein>
    <submittedName>
        <fullName evidence="3">NAD-dependent epimerase</fullName>
    </submittedName>
</protein>
<accession>A0ABQ3VSS4</accession>
<organism evidence="3 4">
    <name type="scientific">Dictyobacter formicarum</name>
    <dbReference type="NCBI Taxonomy" id="2778368"/>
    <lineage>
        <taxon>Bacteria</taxon>
        <taxon>Bacillati</taxon>
        <taxon>Chloroflexota</taxon>
        <taxon>Ktedonobacteria</taxon>
        <taxon>Ktedonobacterales</taxon>
        <taxon>Dictyobacteraceae</taxon>
        <taxon>Dictyobacter</taxon>
    </lineage>
</organism>
<dbReference type="InterPro" id="IPR036291">
    <property type="entry name" value="NAD(P)-bd_dom_sf"/>
</dbReference>
<dbReference type="EMBL" id="BNJJ01000030">
    <property type="protein sequence ID" value="GHO89000.1"/>
    <property type="molecule type" value="Genomic_DNA"/>
</dbReference>
<dbReference type="Pfam" id="PF01370">
    <property type="entry name" value="Epimerase"/>
    <property type="match status" value="1"/>
</dbReference>
<feature type="domain" description="NAD-dependent epimerase/dehydratase" evidence="2">
    <location>
        <begin position="3"/>
        <end position="229"/>
    </location>
</feature>
<proteinExistence type="inferred from homology"/>